<protein>
    <submittedName>
        <fullName evidence="1">IS66 family transposase</fullName>
    </submittedName>
</protein>
<dbReference type="PANTHER" id="PTHR33678">
    <property type="entry name" value="BLL1576 PROTEIN"/>
    <property type="match status" value="1"/>
</dbReference>
<name>A0A8T5VGD8_9BRAD</name>
<reference evidence="1" key="1">
    <citation type="journal article" date="2017" name="Syst. Appl. Microbiol.">
        <title>Soybeans inoculated with root zone soils of Canadian native legumes harbour diverse and novel Bradyrhizobium spp. that possess agricultural potential.</title>
        <authorList>
            <person name="Bromfield E.S.P."/>
            <person name="Cloutier S."/>
            <person name="Tambong J.T."/>
            <person name="Tran Thi T.V."/>
        </authorList>
    </citation>
    <scope>NUCLEOTIDE SEQUENCE</scope>
    <source>
        <strain evidence="1">1S5</strain>
    </source>
</reference>
<dbReference type="InterPro" id="IPR024474">
    <property type="entry name" value="Znf_dom_IS66"/>
</dbReference>
<proteinExistence type="predicted"/>
<evidence type="ECO:0000313" key="2">
    <source>
        <dbReference type="Proteomes" id="UP000551709"/>
    </source>
</evidence>
<dbReference type="EMBL" id="CP096255">
    <property type="protein sequence ID" value="UPT90286.1"/>
    <property type="molecule type" value="Genomic_DNA"/>
</dbReference>
<dbReference type="Pfam" id="PF13817">
    <property type="entry name" value="DDE_Tnp_IS66_C"/>
    <property type="match status" value="1"/>
</dbReference>
<organism evidence="1 2">
    <name type="scientific">Bradyrhizobium barranii subsp. apii</name>
    <dbReference type="NCBI Taxonomy" id="2819348"/>
    <lineage>
        <taxon>Bacteria</taxon>
        <taxon>Pseudomonadati</taxon>
        <taxon>Pseudomonadota</taxon>
        <taxon>Alphaproteobacteria</taxon>
        <taxon>Hyphomicrobiales</taxon>
        <taxon>Nitrobacteraceae</taxon>
        <taxon>Bradyrhizobium</taxon>
        <taxon>Bradyrhizobium barranii</taxon>
    </lineage>
</organism>
<dbReference type="Pfam" id="PF13007">
    <property type="entry name" value="LZ_Tnp_IS66"/>
    <property type="match status" value="1"/>
</dbReference>
<dbReference type="Pfam" id="PF13005">
    <property type="entry name" value="zf-IS66"/>
    <property type="match status" value="1"/>
</dbReference>
<dbReference type="InterPro" id="IPR039552">
    <property type="entry name" value="IS66_C"/>
</dbReference>
<dbReference type="InterPro" id="IPR052344">
    <property type="entry name" value="Transposase-related"/>
</dbReference>
<dbReference type="Proteomes" id="UP000551709">
    <property type="component" value="Chromosome"/>
</dbReference>
<sequence length="511" mass="57026">MQLDLDNLPSDTALLHRLVRDIASVITHRNSEIQRLQAIIKQLQRAQFGRRSERLDADQLALGLEDLDVDLSAVEADQASVEASAPTQKLRPKRKPLPDHLPREEVVLNVDSEKCACCGGALHAIGESVSEMLDWVPAQLRVVRVCRPKYACRSCGTITQAPAPERPIAGGLATPAMLAQVLVSKYCDHTPLYRQAQIFARHGVELERSTLAGWVGGACWWFAALHDRLCEHMFASDHLFADDTPIPVLDPGRGRTKTGRLWVYARDQRSWAGPEPPAAVYVFAPDRKAERPAAHLTHFRGVLHVDGYAGFERLTGAGNITLAACWAHTRRRFYEVAQAEDTPIAHEALRRIASLYAVEAQVRGQSPAHRLATRRALAKPIIDSLRLWLEVQLPQLPGRGNLAEAIRYALSRWDGLTRFLHDGRIELDTNPVERAIRPVALGRKNHLFAGSDGGGERWAILCSLIETCKLNDVEPYAYLRDVLQRMVDGHPINRLDELLPWAWNAQHPVKA</sequence>
<dbReference type="AlphaFoldDB" id="A0A8T5VGD8"/>
<evidence type="ECO:0000313" key="1">
    <source>
        <dbReference type="EMBL" id="UPT90286.1"/>
    </source>
</evidence>
<gene>
    <name evidence="1" type="ORF">HAP41_0000015865</name>
</gene>
<dbReference type="RefSeq" id="WP_166100001.1">
    <property type="nucleotide sequence ID" value="NZ_CP096255.1"/>
</dbReference>
<accession>A0A8T5VGD8</accession>
<reference evidence="1" key="2">
    <citation type="submission" date="2022-04" db="EMBL/GenBank/DDBJ databases">
        <authorList>
            <person name="Bromfield E.S.P."/>
            <person name="Cloutier S."/>
        </authorList>
    </citation>
    <scope>NUCLEOTIDE SEQUENCE</scope>
    <source>
        <strain evidence="1">1S5</strain>
    </source>
</reference>
<dbReference type="PANTHER" id="PTHR33678:SF1">
    <property type="entry name" value="BLL1576 PROTEIN"/>
    <property type="match status" value="1"/>
</dbReference>
<dbReference type="InterPro" id="IPR004291">
    <property type="entry name" value="Transposase_IS66_central"/>
</dbReference>
<dbReference type="Pfam" id="PF03050">
    <property type="entry name" value="DDE_Tnp_IS66"/>
    <property type="match status" value="1"/>
</dbReference>
<dbReference type="NCBIfam" id="NF033517">
    <property type="entry name" value="transpos_IS66"/>
    <property type="match status" value="1"/>
</dbReference>
<dbReference type="InterPro" id="IPR024463">
    <property type="entry name" value="Transposase_TnpC_homeodom"/>
</dbReference>